<keyword evidence="8" id="KW-1185">Reference proteome</keyword>
<name>A0A327JW61_9BRAD</name>
<evidence type="ECO:0000256" key="3">
    <source>
        <dbReference type="ARBA" id="ARBA00022741"/>
    </source>
</evidence>
<comment type="caution">
    <text evidence="7">The sequence shown here is derived from an EMBL/GenBank/DDBJ whole genome shotgun (WGS) entry which is preliminary data.</text>
</comment>
<proteinExistence type="inferred from homology"/>
<keyword evidence="2" id="KW-0396">Initiation factor</keyword>
<dbReference type="InterPro" id="IPR023115">
    <property type="entry name" value="TIF_IF2_dom3"/>
</dbReference>
<dbReference type="GO" id="GO:0003743">
    <property type="term" value="F:translation initiation factor activity"/>
    <property type="evidence" value="ECO:0007669"/>
    <property type="project" value="UniProtKB-KW"/>
</dbReference>
<protein>
    <recommendedName>
        <fullName evidence="6">Translation initiation factor IF- 2 domain-containing protein</fullName>
    </recommendedName>
</protein>
<feature type="domain" description="Translation initiation factor IF- 2" evidence="6">
    <location>
        <begin position="1"/>
        <end position="79"/>
    </location>
</feature>
<evidence type="ECO:0000256" key="5">
    <source>
        <dbReference type="ARBA" id="ARBA00023134"/>
    </source>
</evidence>
<dbReference type="InterPro" id="IPR015760">
    <property type="entry name" value="TIF_IF2"/>
</dbReference>
<dbReference type="EMBL" id="NPEX01000998">
    <property type="protein sequence ID" value="RAI30729.1"/>
    <property type="molecule type" value="Genomic_DNA"/>
</dbReference>
<reference evidence="7 8" key="1">
    <citation type="submission" date="2017-07" db="EMBL/GenBank/DDBJ databases">
        <title>Draft Genome Sequences of Select Purple Nonsulfur Bacteria.</title>
        <authorList>
            <person name="Lasarre B."/>
            <person name="Mckinlay J.B."/>
        </authorList>
    </citation>
    <scope>NUCLEOTIDE SEQUENCE [LARGE SCALE GENOMIC DNA]</scope>
    <source>
        <strain evidence="7 8">DSM 5909</strain>
    </source>
</reference>
<keyword evidence="3" id="KW-0547">Nucleotide-binding</keyword>
<dbReference type="PANTHER" id="PTHR43381:SF5">
    <property type="entry name" value="TR-TYPE G DOMAIN-CONTAINING PROTEIN"/>
    <property type="match status" value="1"/>
</dbReference>
<evidence type="ECO:0000313" key="7">
    <source>
        <dbReference type="EMBL" id="RAI30729.1"/>
    </source>
</evidence>
<sequence>LVIKGDVQGSVEAIIGALDKISTDEVAADIVHSGVGGITESDITLAAASNAAVLGFNVRANKQAREAAARDGVEIRYYN</sequence>
<dbReference type="InterPro" id="IPR036925">
    <property type="entry name" value="TIF_IF2_dom3_sf"/>
</dbReference>
<keyword evidence="4" id="KW-0648">Protein biosynthesis</keyword>
<evidence type="ECO:0000256" key="4">
    <source>
        <dbReference type="ARBA" id="ARBA00022917"/>
    </source>
</evidence>
<evidence type="ECO:0000256" key="2">
    <source>
        <dbReference type="ARBA" id="ARBA00022540"/>
    </source>
</evidence>
<keyword evidence="5" id="KW-0342">GTP-binding</keyword>
<dbReference type="SUPFAM" id="SSF52156">
    <property type="entry name" value="Initiation factor IF2/eIF5b, domain 3"/>
    <property type="match status" value="1"/>
</dbReference>
<dbReference type="Pfam" id="PF11987">
    <property type="entry name" value="IF-2"/>
    <property type="match status" value="1"/>
</dbReference>
<dbReference type="GO" id="GO:0005829">
    <property type="term" value="C:cytosol"/>
    <property type="evidence" value="ECO:0007669"/>
    <property type="project" value="TreeGrafter"/>
</dbReference>
<comment type="similarity">
    <text evidence="1">Belongs to the TRAFAC class translation factor GTPase superfamily. Classic translation factor GTPase family. IF-2 subfamily.</text>
</comment>
<evidence type="ECO:0000259" key="6">
    <source>
        <dbReference type="Pfam" id="PF11987"/>
    </source>
</evidence>
<dbReference type="PANTHER" id="PTHR43381">
    <property type="entry name" value="TRANSLATION INITIATION FACTOR IF-2-RELATED"/>
    <property type="match status" value="1"/>
</dbReference>
<dbReference type="Gene3D" id="3.40.50.10050">
    <property type="entry name" value="Translation initiation factor IF- 2, domain 3"/>
    <property type="match status" value="1"/>
</dbReference>
<accession>A0A327JW61</accession>
<evidence type="ECO:0000256" key="1">
    <source>
        <dbReference type="ARBA" id="ARBA00007733"/>
    </source>
</evidence>
<organism evidence="7 8">
    <name type="scientific">Rhodoplanes roseus</name>
    <dbReference type="NCBI Taxonomy" id="29409"/>
    <lineage>
        <taxon>Bacteria</taxon>
        <taxon>Pseudomonadati</taxon>
        <taxon>Pseudomonadota</taxon>
        <taxon>Alphaproteobacteria</taxon>
        <taxon>Hyphomicrobiales</taxon>
        <taxon>Nitrobacteraceae</taxon>
        <taxon>Rhodoplanes</taxon>
    </lineage>
</organism>
<dbReference type="Proteomes" id="UP000249130">
    <property type="component" value="Unassembled WGS sequence"/>
</dbReference>
<dbReference type="FunFam" id="3.40.50.10050:FF:000001">
    <property type="entry name" value="Translation initiation factor IF-2"/>
    <property type="match status" value="1"/>
</dbReference>
<dbReference type="AlphaFoldDB" id="A0A327JW61"/>
<gene>
    <name evidence="7" type="ORF">CH341_33030</name>
</gene>
<feature type="non-terminal residue" evidence="7">
    <location>
        <position position="1"/>
    </location>
</feature>
<feature type="non-terminal residue" evidence="7">
    <location>
        <position position="79"/>
    </location>
</feature>
<dbReference type="GO" id="GO:0005525">
    <property type="term" value="F:GTP binding"/>
    <property type="evidence" value="ECO:0007669"/>
    <property type="project" value="UniProtKB-KW"/>
</dbReference>
<evidence type="ECO:0000313" key="8">
    <source>
        <dbReference type="Proteomes" id="UP000249130"/>
    </source>
</evidence>